<feature type="domain" description="Solute-binding protein family 5" evidence="2">
    <location>
        <begin position="117"/>
        <end position="478"/>
    </location>
</feature>
<dbReference type="GO" id="GO:1904680">
    <property type="term" value="F:peptide transmembrane transporter activity"/>
    <property type="evidence" value="ECO:0007669"/>
    <property type="project" value="TreeGrafter"/>
</dbReference>
<dbReference type="Gene3D" id="3.10.105.10">
    <property type="entry name" value="Dipeptide-binding Protein, Domain 3"/>
    <property type="match status" value="1"/>
</dbReference>
<evidence type="ECO:0000313" key="3">
    <source>
        <dbReference type="EMBL" id="MBA2896745.1"/>
    </source>
</evidence>
<dbReference type="InterPro" id="IPR000914">
    <property type="entry name" value="SBP_5_dom"/>
</dbReference>
<dbReference type="Gene3D" id="3.40.190.10">
    <property type="entry name" value="Periplasmic binding protein-like II"/>
    <property type="match status" value="1"/>
</dbReference>
<dbReference type="CDD" id="cd08501">
    <property type="entry name" value="PBP2_Lpqw"/>
    <property type="match status" value="1"/>
</dbReference>
<evidence type="ECO:0000256" key="1">
    <source>
        <dbReference type="SAM" id="SignalP"/>
    </source>
</evidence>
<accession>A0A7W0CSZ8</accession>
<keyword evidence="1" id="KW-0732">Signal</keyword>
<dbReference type="PANTHER" id="PTHR30290:SF65">
    <property type="entry name" value="MONOACYL PHOSPHATIDYLINOSITOL TETRAMANNOSIDE-BINDING PROTEIN LPQW-RELATED"/>
    <property type="match status" value="1"/>
</dbReference>
<dbReference type="PROSITE" id="PS51257">
    <property type="entry name" value="PROKAR_LIPOPROTEIN"/>
    <property type="match status" value="1"/>
</dbReference>
<evidence type="ECO:0000259" key="2">
    <source>
        <dbReference type="Pfam" id="PF00496"/>
    </source>
</evidence>
<name>A0A7W0CSZ8_9ACTN</name>
<dbReference type="InterPro" id="IPR039424">
    <property type="entry name" value="SBP_5"/>
</dbReference>
<protein>
    <submittedName>
        <fullName evidence="3">Peptide/nickel transport system substrate-binding protein</fullName>
    </submittedName>
</protein>
<dbReference type="AlphaFoldDB" id="A0A7W0CSZ8"/>
<feature type="signal peptide" evidence="1">
    <location>
        <begin position="1"/>
        <end position="16"/>
    </location>
</feature>
<sequence>MRKLLVLAVAGSLALAGCGGGSGGSGGSGGGNAGGGGSAEATKAFDINPVARDQVKDGGTLRWGLNEFPTQWNMNHVDGNLAMVKKVIDGLMPQPFRSDEKAAISPNTDYLTDGKVTASDPKQVVTLTLNPKAKWSNGDPITWEDYQAQWKALNASNADFKVASTTGYQDIESVAQGKDQFEVVLTFKQNFGDWQSLFSPLYPKATNASPDSFNNEWLSKIPVTAGPFKFGSFDKTAKTITITRDDTWWGDKAKLDTIIFPTMESDSLVGAFTNGEIDTFDVGPSAPDYARAKGTQGALVRQAAGPDFRHITINGESPMLSDPNVRQAVAMGINRQAIAQSDLQGLDWPITLLNNHFFMNTQEGYQDNAGPLGVYDAAKAGQALDTAGWKLNGQTRMKDGKELNLRFVMPSGLQLTKSEGELLQNMLGQIGVKVTLQAVPSDDFFTKYIIPGNYDMTAFSYIGTPYPVSSGYGIYANATTDSGGTKQWNANLGRIGSPEIDAAMKKATAELDVAAARTATNNADKLIWEAVNVITLYQRPQNIAVKETLANIGARGFYDLKYQDIGFTG</sequence>
<keyword evidence="4" id="KW-1185">Reference proteome</keyword>
<dbReference type="EMBL" id="JACDUR010000009">
    <property type="protein sequence ID" value="MBA2896745.1"/>
    <property type="molecule type" value="Genomic_DNA"/>
</dbReference>
<proteinExistence type="predicted"/>
<gene>
    <name evidence="3" type="ORF">HNR30_008136</name>
</gene>
<comment type="caution">
    <text evidence="3">The sequence shown here is derived from an EMBL/GenBank/DDBJ whole genome shotgun (WGS) entry which is preliminary data.</text>
</comment>
<dbReference type="Gene3D" id="3.90.76.10">
    <property type="entry name" value="Dipeptide-binding Protein, Domain 1"/>
    <property type="match status" value="1"/>
</dbReference>
<feature type="chain" id="PRO_5039509918" evidence="1">
    <location>
        <begin position="17"/>
        <end position="569"/>
    </location>
</feature>
<evidence type="ECO:0000313" key="4">
    <source>
        <dbReference type="Proteomes" id="UP000530928"/>
    </source>
</evidence>
<dbReference type="PANTHER" id="PTHR30290">
    <property type="entry name" value="PERIPLASMIC BINDING COMPONENT OF ABC TRANSPORTER"/>
    <property type="match status" value="1"/>
</dbReference>
<dbReference type="Proteomes" id="UP000530928">
    <property type="component" value="Unassembled WGS sequence"/>
</dbReference>
<dbReference type="GO" id="GO:0015833">
    <property type="term" value="P:peptide transport"/>
    <property type="evidence" value="ECO:0007669"/>
    <property type="project" value="TreeGrafter"/>
</dbReference>
<dbReference type="RefSeq" id="WP_312894999.1">
    <property type="nucleotide sequence ID" value="NZ_BAABAM010000008.1"/>
</dbReference>
<dbReference type="SUPFAM" id="SSF53850">
    <property type="entry name" value="Periplasmic binding protein-like II"/>
    <property type="match status" value="1"/>
</dbReference>
<reference evidence="3 4" key="1">
    <citation type="submission" date="2020-07" db="EMBL/GenBank/DDBJ databases">
        <title>Genomic Encyclopedia of Type Strains, Phase IV (KMG-IV): sequencing the most valuable type-strain genomes for metagenomic binning, comparative biology and taxonomic classification.</title>
        <authorList>
            <person name="Goeker M."/>
        </authorList>
    </citation>
    <scope>NUCLEOTIDE SEQUENCE [LARGE SCALE GENOMIC DNA]</scope>
    <source>
        <strain evidence="3 4">DSM 45533</strain>
    </source>
</reference>
<organism evidence="3 4">
    <name type="scientific">Nonomuraea soli</name>
    <dbReference type="NCBI Taxonomy" id="1032476"/>
    <lineage>
        <taxon>Bacteria</taxon>
        <taxon>Bacillati</taxon>
        <taxon>Actinomycetota</taxon>
        <taxon>Actinomycetes</taxon>
        <taxon>Streptosporangiales</taxon>
        <taxon>Streptosporangiaceae</taxon>
        <taxon>Nonomuraea</taxon>
    </lineage>
</organism>
<dbReference type="Pfam" id="PF00496">
    <property type="entry name" value="SBP_bac_5"/>
    <property type="match status" value="1"/>
</dbReference>